<gene>
    <name evidence="1" type="ORF">HAQ05_25690</name>
</gene>
<dbReference type="EMBL" id="JAAOCA010000051">
    <property type="protein sequence ID" value="MBD1602076.1"/>
    <property type="molecule type" value="Genomic_DNA"/>
</dbReference>
<organism evidence="1 2">
    <name type="scientific">Pseudomonas typographi</name>
    <dbReference type="NCBI Taxonomy" id="2715964"/>
    <lineage>
        <taxon>Bacteria</taxon>
        <taxon>Pseudomonadati</taxon>
        <taxon>Pseudomonadota</taxon>
        <taxon>Gammaproteobacteria</taxon>
        <taxon>Pseudomonadales</taxon>
        <taxon>Pseudomonadaceae</taxon>
        <taxon>Pseudomonas</taxon>
    </lineage>
</organism>
<comment type="caution">
    <text evidence="1">The sequence shown here is derived from an EMBL/GenBank/DDBJ whole genome shotgun (WGS) entry which is preliminary data.</text>
</comment>
<reference evidence="1 2" key="1">
    <citation type="journal article" date="2020" name="Insects">
        <title>Bacteria Belonging to Pseudomonas typographi sp. nov. from the Bark Beetle Ips typographus Have Genomic Potential to Aid in the Host Ecology.</title>
        <authorList>
            <person name="Peral-Aranega E."/>
            <person name="Saati-Santamaria Z."/>
            <person name="Kolarik M."/>
            <person name="Rivas R."/>
            <person name="Garcia-Fraile P."/>
        </authorList>
    </citation>
    <scope>NUCLEOTIDE SEQUENCE [LARGE SCALE GENOMIC DNA]</scope>
    <source>
        <strain evidence="1 2">CA3A</strain>
    </source>
</reference>
<accession>A0ABR7Z9S0</accession>
<name>A0ABR7Z9S0_9PSED</name>
<sequence length="87" mass="9730">MFGLTRTDIPDEEVEVWPDAWPAFCAFEAMSTQWRVGMGGAVGLDYNALPVVLKLAGIRKRDRAGLFDDLRVMEAEALAVMAEQRQE</sequence>
<dbReference type="Pfam" id="PF08809">
    <property type="entry name" value="DUF1799"/>
    <property type="match status" value="1"/>
</dbReference>
<protein>
    <submittedName>
        <fullName evidence="1">DUF1799 domain-containing protein</fullName>
    </submittedName>
</protein>
<proteinExistence type="predicted"/>
<evidence type="ECO:0000313" key="1">
    <source>
        <dbReference type="EMBL" id="MBD1602076.1"/>
    </source>
</evidence>
<dbReference type="Proteomes" id="UP000805841">
    <property type="component" value="Unassembled WGS sequence"/>
</dbReference>
<keyword evidence="2" id="KW-1185">Reference proteome</keyword>
<evidence type="ECO:0000313" key="2">
    <source>
        <dbReference type="Proteomes" id="UP000805841"/>
    </source>
</evidence>
<dbReference type="InterPro" id="IPR014915">
    <property type="entry name" value="Phage_TLS_TfmB"/>
</dbReference>
<dbReference type="RefSeq" id="WP_190426493.1">
    <property type="nucleotide sequence ID" value="NZ_JAAOCA010000051.1"/>
</dbReference>